<dbReference type="GO" id="GO:0009279">
    <property type="term" value="C:cell outer membrane"/>
    <property type="evidence" value="ECO:0007669"/>
    <property type="project" value="UniProtKB-SubCell"/>
</dbReference>
<evidence type="ECO:0000313" key="9">
    <source>
        <dbReference type="Proteomes" id="UP001214530"/>
    </source>
</evidence>
<proteinExistence type="inferred from homology"/>
<evidence type="ECO:0000259" key="7">
    <source>
        <dbReference type="Pfam" id="PF14322"/>
    </source>
</evidence>
<dbReference type="AlphaFoldDB" id="A0AAJ6B5F9"/>
<dbReference type="PROSITE" id="PS51257">
    <property type="entry name" value="PROKAR_LIPOPROTEIN"/>
    <property type="match status" value="1"/>
</dbReference>
<dbReference type="Pfam" id="PF07980">
    <property type="entry name" value="SusD_RagB"/>
    <property type="match status" value="2"/>
</dbReference>
<dbReference type="InterPro" id="IPR012944">
    <property type="entry name" value="SusD_RagB_dom"/>
</dbReference>
<accession>A0AAJ6B5F9</accession>
<keyword evidence="3" id="KW-0732">Signal</keyword>
<organism evidence="8 9">
    <name type="scientific">Candidatus Pedobacter colombiensis</name>
    <dbReference type="NCBI Taxonomy" id="3121371"/>
    <lineage>
        <taxon>Bacteria</taxon>
        <taxon>Pseudomonadati</taxon>
        <taxon>Bacteroidota</taxon>
        <taxon>Sphingobacteriia</taxon>
        <taxon>Sphingobacteriales</taxon>
        <taxon>Sphingobacteriaceae</taxon>
        <taxon>Pedobacter</taxon>
    </lineage>
</organism>
<comment type="similarity">
    <text evidence="2">Belongs to the SusD family.</text>
</comment>
<gene>
    <name evidence="8" type="ORF">P0Y49_13175</name>
</gene>
<protein>
    <submittedName>
        <fullName evidence="8">RagB/SusD family nutrient uptake outer membrane protein</fullName>
    </submittedName>
</protein>
<dbReference type="InterPro" id="IPR033985">
    <property type="entry name" value="SusD-like_N"/>
</dbReference>
<dbReference type="InterPro" id="IPR011990">
    <property type="entry name" value="TPR-like_helical_dom_sf"/>
</dbReference>
<keyword evidence="5" id="KW-0998">Cell outer membrane</keyword>
<feature type="domain" description="RagB/SusD" evidence="6">
    <location>
        <begin position="511"/>
        <end position="608"/>
    </location>
</feature>
<sequence length="609" mass="66425">MKRNIILLSILVFTGLTSCKKYLTQLPEDSIAPQTFYNTEAQLNSALASVYSELGNTDESTYSRFLSLEAPGANDEDYFRSSNTIAASWYNVNSSYGNFNNCWRNLYAGIERANLLLANIDKAQVSQSVKNYVQGEALFLRAYYHFILVSYWGDVPLKITITNSVTETSFPRVPAKQVYEQVIQDMTTAEGLVKATTEWGAANTGRVSKTAVEGILARVCLYAAGRLSDPTYYPKAADWAQKVMKSQLHSLNPDYKQIFINETADINEPKECIWEVEFYRDAGGVYSEYERFGSTVGINNSNLSYGFMQGNYLATGTLFNSYAAGDTRRDWNMTPFYYSGNDASKGKINFASTYIWGRSVAKWRREYQNSDIITNKNFGGTNWPLLRYADVLLMFAEATNEVSGPTTDAIAAVNAVRARAYNSLKTINLTGAGSGYTTAPTVTITGGGGTGAAATAKVSGGKITGFTITNAGSGYTSAPTVAFSGVGTGATADAVLYTAADASLTSAQTASPAAFKQALQLERSLELAFEGHRKLDLIRWGIFLKTMKDMIPIITTQAPVNSNNTLGYSGQANALAPYNNVSERDILFPIPIQETTLNPAITVNNPGWN</sequence>
<comment type="subcellular location">
    <subcellularLocation>
        <location evidence="1">Cell outer membrane</location>
    </subcellularLocation>
</comment>
<feature type="domain" description="RagB/SusD" evidence="6">
    <location>
        <begin position="337"/>
        <end position="421"/>
    </location>
</feature>
<evidence type="ECO:0000256" key="3">
    <source>
        <dbReference type="ARBA" id="ARBA00022729"/>
    </source>
</evidence>
<dbReference type="EMBL" id="CP119313">
    <property type="protein sequence ID" value="WEK17749.1"/>
    <property type="molecule type" value="Genomic_DNA"/>
</dbReference>
<dbReference type="Proteomes" id="UP001214530">
    <property type="component" value="Chromosome"/>
</dbReference>
<dbReference type="SUPFAM" id="SSF48452">
    <property type="entry name" value="TPR-like"/>
    <property type="match status" value="1"/>
</dbReference>
<evidence type="ECO:0000256" key="5">
    <source>
        <dbReference type="ARBA" id="ARBA00023237"/>
    </source>
</evidence>
<dbReference type="Gene3D" id="1.25.40.390">
    <property type="match status" value="1"/>
</dbReference>
<dbReference type="Pfam" id="PF14322">
    <property type="entry name" value="SusD-like_3"/>
    <property type="match status" value="1"/>
</dbReference>
<name>A0AAJ6B5F9_9SPHI</name>
<reference evidence="8" key="1">
    <citation type="submission" date="2023-03" db="EMBL/GenBank/DDBJ databases">
        <title>Andean soil-derived lignocellulolytic bacterial consortium as a source of novel taxa and putative plastic-active enzymes.</title>
        <authorList>
            <person name="Diaz-Garcia L."/>
            <person name="Chuvochina M."/>
            <person name="Feuerriegel G."/>
            <person name="Bunk B."/>
            <person name="Sproer C."/>
            <person name="Streit W.R."/>
            <person name="Rodriguez L.M."/>
            <person name="Overmann J."/>
            <person name="Jimenez D.J."/>
        </authorList>
    </citation>
    <scope>NUCLEOTIDE SEQUENCE</scope>
    <source>
        <strain evidence="8">MAG 3858</strain>
    </source>
</reference>
<feature type="domain" description="SusD-like N-terminal" evidence="7">
    <location>
        <begin position="22"/>
        <end position="221"/>
    </location>
</feature>
<evidence type="ECO:0000256" key="4">
    <source>
        <dbReference type="ARBA" id="ARBA00023136"/>
    </source>
</evidence>
<evidence type="ECO:0000256" key="1">
    <source>
        <dbReference type="ARBA" id="ARBA00004442"/>
    </source>
</evidence>
<evidence type="ECO:0000259" key="6">
    <source>
        <dbReference type="Pfam" id="PF07980"/>
    </source>
</evidence>
<evidence type="ECO:0000313" key="8">
    <source>
        <dbReference type="EMBL" id="WEK17749.1"/>
    </source>
</evidence>
<keyword evidence="4" id="KW-0472">Membrane</keyword>
<evidence type="ECO:0000256" key="2">
    <source>
        <dbReference type="ARBA" id="ARBA00006275"/>
    </source>
</evidence>